<dbReference type="Proteomes" id="UP001445076">
    <property type="component" value="Unassembled WGS sequence"/>
</dbReference>
<gene>
    <name evidence="1" type="ORF">OTU49_000501</name>
</gene>
<evidence type="ECO:0000313" key="1">
    <source>
        <dbReference type="EMBL" id="KAK8745181.1"/>
    </source>
</evidence>
<evidence type="ECO:0000313" key="2">
    <source>
        <dbReference type="Proteomes" id="UP001445076"/>
    </source>
</evidence>
<proteinExistence type="predicted"/>
<dbReference type="EMBL" id="JARKIK010000020">
    <property type="protein sequence ID" value="KAK8745181.1"/>
    <property type="molecule type" value="Genomic_DNA"/>
</dbReference>
<reference evidence="1 2" key="1">
    <citation type="journal article" date="2024" name="BMC Genomics">
        <title>Genome assembly of redclaw crayfish (Cherax quadricarinatus) provides insights into its immune adaptation and hypoxia tolerance.</title>
        <authorList>
            <person name="Liu Z."/>
            <person name="Zheng J."/>
            <person name="Li H."/>
            <person name="Fang K."/>
            <person name="Wang S."/>
            <person name="He J."/>
            <person name="Zhou D."/>
            <person name="Weng S."/>
            <person name="Chi M."/>
            <person name="Gu Z."/>
            <person name="He J."/>
            <person name="Li F."/>
            <person name="Wang M."/>
        </authorList>
    </citation>
    <scope>NUCLEOTIDE SEQUENCE [LARGE SCALE GENOMIC DNA]</scope>
    <source>
        <strain evidence="1">ZL_2023a</strain>
    </source>
</reference>
<comment type="caution">
    <text evidence="1">The sequence shown here is derived from an EMBL/GenBank/DDBJ whole genome shotgun (WGS) entry which is preliminary data.</text>
</comment>
<feature type="non-terminal residue" evidence="1">
    <location>
        <position position="112"/>
    </location>
</feature>
<protein>
    <submittedName>
        <fullName evidence="1">Uncharacterized protein</fullName>
    </submittedName>
</protein>
<accession>A0AAW0XL10</accession>
<sequence>MYNWGNHYTVTNKQHYTTRSFISHSGVWPFQLFHTLLSNVHQQAVQISLHPQKQGVICTEILQQRRRRQTHRNTDRETKKKKHKFHNSVFYFIFYKSSDVDITPTTRGPSYL</sequence>
<name>A0AAW0XL10_CHEQU</name>
<dbReference type="AlphaFoldDB" id="A0AAW0XL10"/>
<keyword evidence="2" id="KW-1185">Reference proteome</keyword>
<organism evidence="1 2">
    <name type="scientific">Cherax quadricarinatus</name>
    <name type="common">Australian red claw crayfish</name>
    <dbReference type="NCBI Taxonomy" id="27406"/>
    <lineage>
        <taxon>Eukaryota</taxon>
        <taxon>Metazoa</taxon>
        <taxon>Ecdysozoa</taxon>
        <taxon>Arthropoda</taxon>
        <taxon>Crustacea</taxon>
        <taxon>Multicrustacea</taxon>
        <taxon>Malacostraca</taxon>
        <taxon>Eumalacostraca</taxon>
        <taxon>Eucarida</taxon>
        <taxon>Decapoda</taxon>
        <taxon>Pleocyemata</taxon>
        <taxon>Astacidea</taxon>
        <taxon>Parastacoidea</taxon>
        <taxon>Parastacidae</taxon>
        <taxon>Cherax</taxon>
    </lineage>
</organism>